<keyword evidence="17" id="KW-1185">Reference proteome</keyword>
<dbReference type="InterPro" id="IPR005467">
    <property type="entry name" value="His_kinase_dom"/>
</dbReference>
<evidence type="ECO:0000256" key="4">
    <source>
        <dbReference type="ARBA" id="ARBA00022475"/>
    </source>
</evidence>
<feature type="transmembrane region" description="Helical" evidence="14">
    <location>
        <begin position="35"/>
        <end position="55"/>
    </location>
</feature>
<dbReference type="SMART" id="SM00387">
    <property type="entry name" value="HATPase_c"/>
    <property type="match status" value="1"/>
</dbReference>
<evidence type="ECO:0000256" key="12">
    <source>
        <dbReference type="ARBA" id="ARBA00023012"/>
    </source>
</evidence>
<dbReference type="InterPro" id="IPR050351">
    <property type="entry name" value="BphY/WalK/GraS-like"/>
</dbReference>
<evidence type="ECO:0000256" key="3">
    <source>
        <dbReference type="ARBA" id="ARBA00012438"/>
    </source>
</evidence>
<dbReference type="InterPro" id="IPR003594">
    <property type="entry name" value="HATPase_dom"/>
</dbReference>
<organism evidence="16 17">
    <name type="scientific">Paenibacillus dokdonensis</name>
    <dbReference type="NCBI Taxonomy" id="2567944"/>
    <lineage>
        <taxon>Bacteria</taxon>
        <taxon>Bacillati</taxon>
        <taxon>Bacillota</taxon>
        <taxon>Bacilli</taxon>
        <taxon>Bacillales</taxon>
        <taxon>Paenibacillaceae</taxon>
        <taxon>Paenibacillus</taxon>
    </lineage>
</organism>
<feature type="transmembrane region" description="Helical" evidence="14">
    <location>
        <begin position="12"/>
        <end position="29"/>
    </location>
</feature>
<dbReference type="PROSITE" id="PS50109">
    <property type="entry name" value="HIS_KIN"/>
    <property type="match status" value="1"/>
</dbReference>
<dbReference type="InterPro" id="IPR004358">
    <property type="entry name" value="Sig_transdc_His_kin-like_C"/>
</dbReference>
<keyword evidence="10" id="KW-0067">ATP-binding</keyword>
<keyword evidence="5" id="KW-0597">Phosphoprotein</keyword>
<dbReference type="RefSeq" id="WP_326091700.1">
    <property type="nucleotide sequence ID" value="NZ_JARLKZ010000033.1"/>
</dbReference>
<keyword evidence="13 14" id="KW-0472">Membrane</keyword>
<keyword evidence="8" id="KW-0547">Nucleotide-binding</keyword>
<dbReference type="GO" id="GO:0016787">
    <property type="term" value="F:hydrolase activity"/>
    <property type="evidence" value="ECO:0007669"/>
    <property type="project" value="UniProtKB-KW"/>
</dbReference>
<dbReference type="Proteomes" id="UP001344632">
    <property type="component" value="Unassembled WGS sequence"/>
</dbReference>
<keyword evidence="7 14" id="KW-0812">Transmembrane</keyword>
<evidence type="ECO:0000256" key="6">
    <source>
        <dbReference type="ARBA" id="ARBA00022679"/>
    </source>
</evidence>
<evidence type="ECO:0000256" key="9">
    <source>
        <dbReference type="ARBA" id="ARBA00022777"/>
    </source>
</evidence>
<comment type="subcellular location">
    <subcellularLocation>
        <location evidence="2">Cell membrane</location>
        <topology evidence="2">Multi-pass membrane protein</topology>
    </subcellularLocation>
</comment>
<accession>A0ABU6GWC6</accession>
<protein>
    <recommendedName>
        <fullName evidence="3">histidine kinase</fullName>
        <ecNumber evidence="3">2.7.13.3</ecNumber>
    </recommendedName>
</protein>
<evidence type="ECO:0000256" key="13">
    <source>
        <dbReference type="ARBA" id="ARBA00023136"/>
    </source>
</evidence>
<dbReference type="GO" id="GO:0016301">
    <property type="term" value="F:kinase activity"/>
    <property type="evidence" value="ECO:0007669"/>
    <property type="project" value="UniProtKB-KW"/>
</dbReference>
<evidence type="ECO:0000256" key="2">
    <source>
        <dbReference type="ARBA" id="ARBA00004651"/>
    </source>
</evidence>
<keyword evidence="4" id="KW-1003">Cell membrane</keyword>
<keyword evidence="9 16" id="KW-0418">Kinase</keyword>
<proteinExistence type="predicted"/>
<evidence type="ECO:0000313" key="16">
    <source>
        <dbReference type="EMBL" id="MEC0244054.1"/>
    </source>
</evidence>
<comment type="catalytic activity">
    <reaction evidence="1">
        <text>ATP + protein L-histidine = ADP + protein N-phospho-L-histidine.</text>
        <dbReference type="EC" id="2.7.13.3"/>
    </reaction>
</comment>
<sequence>MKLFWKDQTPLLICYIAQMLLIPLLYWLSGENRPLRIIGYGIMLSSAILLIYLVIRYIQFRKLYQRLSAMEFIASSKELPREPLGDAPLPEAVQDMLRIYDRYYQDKLSVHAKRTGQHIVFINRWVHQMKTPLSVIQLTLRDIDQTSASDSIQEELERLRKGFEMVLYTSRLDQFEEDFRVEQIRLLQAVKEAVTENRRLFIRKGLQPDIRIDEDWIVYSDAKWMRFMLNQILINAVNYSAGKGQTILITARKSSEQIMLDIQDQGIGISREDLKRVFQPYFTGEQGRQYQESTGMGLYLVREICSRLGHQVAIESEPGDGTTVRFTFHHTPNNDETY</sequence>
<dbReference type="InterPro" id="IPR003661">
    <property type="entry name" value="HisK_dim/P_dom"/>
</dbReference>
<dbReference type="PANTHER" id="PTHR45453:SF2">
    <property type="entry name" value="HISTIDINE KINASE"/>
    <property type="match status" value="1"/>
</dbReference>
<dbReference type="Pfam" id="PF02518">
    <property type="entry name" value="HATPase_c"/>
    <property type="match status" value="1"/>
</dbReference>
<keyword evidence="11 14" id="KW-1133">Transmembrane helix</keyword>
<feature type="domain" description="Histidine kinase" evidence="15">
    <location>
        <begin position="124"/>
        <end position="332"/>
    </location>
</feature>
<evidence type="ECO:0000256" key="7">
    <source>
        <dbReference type="ARBA" id="ARBA00022692"/>
    </source>
</evidence>
<keyword evidence="12" id="KW-0902">Two-component regulatory system</keyword>
<evidence type="ECO:0000256" key="1">
    <source>
        <dbReference type="ARBA" id="ARBA00000085"/>
    </source>
</evidence>
<dbReference type="InterPro" id="IPR036890">
    <property type="entry name" value="HATPase_C_sf"/>
</dbReference>
<dbReference type="EC" id="2.7.13.3" evidence="3"/>
<evidence type="ECO:0000313" key="17">
    <source>
        <dbReference type="Proteomes" id="UP001344632"/>
    </source>
</evidence>
<dbReference type="EMBL" id="JARLKZ010000033">
    <property type="protein sequence ID" value="MEC0244054.1"/>
    <property type="molecule type" value="Genomic_DNA"/>
</dbReference>
<evidence type="ECO:0000259" key="15">
    <source>
        <dbReference type="PROSITE" id="PS50109"/>
    </source>
</evidence>
<dbReference type="SUPFAM" id="SSF55874">
    <property type="entry name" value="ATPase domain of HSP90 chaperone/DNA topoisomerase II/histidine kinase"/>
    <property type="match status" value="1"/>
</dbReference>
<evidence type="ECO:0000256" key="8">
    <source>
        <dbReference type="ARBA" id="ARBA00022741"/>
    </source>
</evidence>
<evidence type="ECO:0000256" key="10">
    <source>
        <dbReference type="ARBA" id="ARBA00022840"/>
    </source>
</evidence>
<dbReference type="PRINTS" id="PR00344">
    <property type="entry name" value="BCTRLSENSOR"/>
</dbReference>
<keyword evidence="6" id="KW-0808">Transferase</keyword>
<reference evidence="16 17" key="1">
    <citation type="submission" date="2023-03" db="EMBL/GenBank/DDBJ databases">
        <title>Bacillus Genome Sequencing.</title>
        <authorList>
            <person name="Dunlap C."/>
        </authorList>
    </citation>
    <scope>NUCLEOTIDE SEQUENCE [LARGE SCALE GENOMIC DNA]</scope>
    <source>
        <strain evidence="16 17">BD-525</strain>
    </source>
</reference>
<name>A0ABU6GWC6_9BACL</name>
<gene>
    <name evidence="16" type="ORF">P4H66_30025</name>
</gene>
<comment type="caution">
    <text evidence="16">The sequence shown here is derived from an EMBL/GenBank/DDBJ whole genome shotgun (WGS) entry which is preliminary data.</text>
</comment>
<dbReference type="PANTHER" id="PTHR45453">
    <property type="entry name" value="PHOSPHATE REGULON SENSOR PROTEIN PHOR"/>
    <property type="match status" value="1"/>
</dbReference>
<evidence type="ECO:0000256" key="11">
    <source>
        <dbReference type="ARBA" id="ARBA00022989"/>
    </source>
</evidence>
<evidence type="ECO:0000256" key="14">
    <source>
        <dbReference type="SAM" id="Phobius"/>
    </source>
</evidence>
<keyword evidence="16" id="KW-0378">Hydrolase</keyword>
<dbReference type="Gene3D" id="3.30.565.10">
    <property type="entry name" value="Histidine kinase-like ATPase, C-terminal domain"/>
    <property type="match status" value="1"/>
</dbReference>
<dbReference type="CDD" id="cd00082">
    <property type="entry name" value="HisKA"/>
    <property type="match status" value="1"/>
</dbReference>
<evidence type="ECO:0000256" key="5">
    <source>
        <dbReference type="ARBA" id="ARBA00022553"/>
    </source>
</evidence>